<evidence type="ECO:0000313" key="1">
    <source>
        <dbReference type="Ensembl" id="ENSMPUP00000000612.1"/>
    </source>
</evidence>
<name>M3XNG2_MUSPF</name>
<sequence length="66" mass="8134">VSLLTIWFERFWLNYIYLLVFKFYLNPWDHLQANLLLGHIVHHTSYELWGLREPHLRLLTHVFSLV</sequence>
<dbReference type="AlphaFoldDB" id="M3XNG2"/>
<dbReference type="InParanoid" id="M3XNG2"/>
<organism evidence="1">
    <name type="scientific">Mustela putorius furo</name>
    <name type="common">European domestic ferret</name>
    <name type="synonym">Mustela furo</name>
    <dbReference type="NCBI Taxonomy" id="9669"/>
    <lineage>
        <taxon>Eukaryota</taxon>
        <taxon>Metazoa</taxon>
        <taxon>Chordata</taxon>
        <taxon>Craniata</taxon>
        <taxon>Vertebrata</taxon>
        <taxon>Euteleostomi</taxon>
        <taxon>Mammalia</taxon>
        <taxon>Eutheria</taxon>
        <taxon>Laurasiatheria</taxon>
        <taxon>Carnivora</taxon>
        <taxon>Caniformia</taxon>
        <taxon>Musteloidea</taxon>
        <taxon>Mustelidae</taxon>
        <taxon>Mustelinae</taxon>
        <taxon>Mustela</taxon>
    </lineage>
</organism>
<dbReference type="Ensembl" id="ENSMPUT00000000624.1">
    <property type="protein sequence ID" value="ENSMPUP00000000612.1"/>
    <property type="gene ID" value="ENSMPUG00000000618.1"/>
</dbReference>
<protein>
    <submittedName>
        <fullName evidence="1">Uncharacterized protein</fullName>
    </submittedName>
</protein>
<accession>M3XNG2</accession>
<dbReference type="EMBL" id="AEYP01097368">
    <property type="status" value="NOT_ANNOTATED_CDS"/>
    <property type="molecule type" value="Genomic_DNA"/>
</dbReference>
<dbReference type="HOGENOM" id="CLU_2837906_0_0_1"/>
<proteinExistence type="predicted"/>
<reference evidence="1" key="1">
    <citation type="submission" date="2024-06" db="UniProtKB">
        <authorList>
            <consortium name="Ensembl"/>
        </authorList>
    </citation>
    <scope>IDENTIFICATION</scope>
</reference>